<evidence type="ECO:0000313" key="2">
    <source>
        <dbReference type="WBParaSite" id="PS1159_v2.g22534.t1"/>
    </source>
</evidence>
<proteinExistence type="predicted"/>
<accession>A0AC35G0I5</accession>
<dbReference type="Proteomes" id="UP000887580">
    <property type="component" value="Unplaced"/>
</dbReference>
<evidence type="ECO:0000313" key="1">
    <source>
        <dbReference type="Proteomes" id="UP000887580"/>
    </source>
</evidence>
<dbReference type="WBParaSite" id="PS1159_v2.g22534.t1">
    <property type="protein sequence ID" value="PS1159_v2.g22534.t1"/>
    <property type="gene ID" value="PS1159_v2.g22534"/>
</dbReference>
<protein>
    <submittedName>
        <fullName evidence="2">THUMP domain-containing protein</fullName>
    </submittedName>
</protein>
<name>A0AC35G0I5_9BILA</name>
<sequence>MLISVQACSKSYIDKNCDFKVSDYCTERKKSFSLEKPLECLKKDNAEEEPAKKWKKEYISSTTTNKSTLSFQIAAYDKSFEVAAADLFGGKKKENLENSIIESIKNKKQLLTSAFIIQNPFEFPRQQSDKISKPGLSQYKASQRLLNPNEALNNGKQGDLHSNMSRPSNQKRSNYYSQNPGYKASNQLDWNKCGIWFTCEFEKDGVREAQNLVSKLLIEPCVSNEAKPSLAGGDAGSGEMDIADELKKACEEANRPQNLKRIRQQPTGVKHCLFFTVSDIPREKLANFVEKLVDECQATQQCRYLLRALPVEDISPPEPSDLKTRLRQILKRHYDEFRANPENEGKHATFAVDYKKRFTDQLSRQQAFDIVCEIVEEMDPESKVNLTEPDFTILVHAVRKAVILGCLKKFKQRRNFALKIQEEKAEDGGSSPAKKMKEDDDAPAGDAEDGEEKDE</sequence>
<reference evidence="2" key="1">
    <citation type="submission" date="2022-11" db="UniProtKB">
        <authorList>
            <consortium name="WormBaseParasite"/>
        </authorList>
    </citation>
    <scope>IDENTIFICATION</scope>
</reference>
<organism evidence="1 2">
    <name type="scientific">Panagrolaimus sp. PS1159</name>
    <dbReference type="NCBI Taxonomy" id="55785"/>
    <lineage>
        <taxon>Eukaryota</taxon>
        <taxon>Metazoa</taxon>
        <taxon>Ecdysozoa</taxon>
        <taxon>Nematoda</taxon>
        <taxon>Chromadorea</taxon>
        <taxon>Rhabditida</taxon>
        <taxon>Tylenchina</taxon>
        <taxon>Panagrolaimomorpha</taxon>
        <taxon>Panagrolaimoidea</taxon>
        <taxon>Panagrolaimidae</taxon>
        <taxon>Panagrolaimus</taxon>
    </lineage>
</organism>